<organism evidence="2 3">
    <name type="scientific">Bacillus cereus</name>
    <dbReference type="NCBI Taxonomy" id="1396"/>
    <lineage>
        <taxon>Bacteria</taxon>
        <taxon>Bacillati</taxon>
        <taxon>Bacillota</taxon>
        <taxon>Bacilli</taxon>
        <taxon>Bacillales</taxon>
        <taxon>Bacillaceae</taxon>
        <taxon>Bacillus</taxon>
        <taxon>Bacillus cereus group</taxon>
    </lineage>
</organism>
<name>A0A9X0G5R7_BACCE</name>
<dbReference type="EMBL" id="JYFW01000035">
    <property type="protein sequence ID" value="KMP15606.1"/>
    <property type="molecule type" value="Genomic_DNA"/>
</dbReference>
<evidence type="ECO:0000313" key="3">
    <source>
        <dbReference type="Proteomes" id="UP000036243"/>
    </source>
</evidence>
<dbReference type="Proteomes" id="UP000036243">
    <property type="component" value="Unassembled WGS sequence"/>
</dbReference>
<dbReference type="AlphaFoldDB" id="A0A9X0G5R7"/>
<reference evidence="2 3" key="1">
    <citation type="submission" date="2015-02" db="EMBL/GenBank/DDBJ databases">
        <title>Evolution of B. cereus sensu lato: Distribution, horizontal transfer and duplication of chromosomal virulence genes.</title>
        <authorList>
            <person name="Boehm M.-E."/>
            <person name="Huptas C."/>
            <person name="Krey V.M."/>
            <person name="Scherer S."/>
        </authorList>
    </citation>
    <scope>NUCLEOTIDE SEQUENCE [LARGE SCALE GENOMIC DNA]</scope>
    <source>
        <strain evidence="2 3">#17</strain>
    </source>
</reference>
<sequence>MWVKRMENKQPEQHYDLSKIYTYKELPDKISGRCDNCGNTAFKSSVKDFIFLRECRQCGMKKII</sequence>
<evidence type="ECO:0000259" key="1">
    <source>
        <dbReference type="Pfam" id="PF26372"/>
    </source>
</evidence>
<comment type="caution">
    <text evidence="2">The sequence shown here is derived from an EMBL/GenBank/DDBJ whole genome shotgun (WGS) entry which is preliminary data.</text>
</comment>
<protein>
    <recommendedName>
        <fullName evidence="1">DUF8096 domain-containing protein</fullName>
    </recommendedName>
</protein>
<proteinExistence type="predicted"/>
<accession>A0A9X0G5R7</accession>
<feature type="domain" description="DUF8096" evidence="1">
    <location>
        <begin position="19"/>
        <end position="62"/>
    </location>
</feature>
<gene>
    <name evidence="2" type="ORF">TQ94_19360</name>
</gene>
<evidence type="ECO:0000313" key="2">
    <source>
        <dbReference type="EMBL" id="KMP15606.1"/>
    </source>
</evidence>
<dbReference type="InterPro" id="IPR058409">
    <property type="entry name" value="DUF8096"/>
</dbReference>
<dbReference type="Pfam" id="PF26372">
    <property type="entry name" value="DUF8096"/>
    <property type="match status" value="1"/>
</dbReference>